<dbReference type="EMBL" id="JAPCIO010000001">
    <property type="protein sequence ID" value="MCW1146649.1"/>
    <property type="molecule type" value="Genomic_DNA"/>
</dbReference>
<accession>A0ABT3EE10</accession>
<reference evidence="1" key="1">
    <citation type="submission" date="2022-10" db="EMBL/GenBank/DDBJ databases">
        <title>Flavobacterium sp. nov., a bacterium isolated from lake sediment.</title>
        <authorList>
            <person name="Qu J.-H."/>
        </authorList>
    </citation>
    <scope>NUCLEOTIDE SEQUENCE</scope>
    <source>
        <strain evidence="1">TH16-21</strain>
    </source>
</reference>
<protein>
    <submittedName>
        <fullName evidence="1">Uncharacterized protein</fullName>
    </submittedName>
</protein>
<organism evidence="1 2">
    <name type="scientific">Flavobacterium lacisediminis</name>
    <dbReference type="NCBI Taxonomy" id="2989705"/>
    <lineage>
        <taxon>Bacteria</taxon>
        <taxon>Pseudomonadati</taxon>
        <taxon>Bacteroidota</taxon>
        <taxon>Flavobacteriia</taxon>
        <taxon>Flavobacteriales</taxon>
        <taxon>Flavobacteriaceae</taxon>
        <taxon>Flavobacterium</taxon>
    </lineage>
</organism>
<name>A0ABT3EE10_9FLAO</name>
<dbReference type="RefSeq" id="WP_264367610.1">
    <property type="nucleotide sequence ID" value="NZ_JAPCIO010000001.1"/>
</dbReference>
<gene>
    <name evidence="1" type="ORF">OJ995_00245</name>
</gene>
<evidence type="ECO:0000313" key="1">
    <source>
        <dbReference type="EMBL" id="MCW1146649.1"/>
    </source>
</evidence>
<sequence length="58" mass="6679">MKQFIINNKWAIVFGLLVYTLFLGYSFTGSRICDCESTEKSNSVGSRGYSTVNRFYHK</sequence>
<proteinExistence type="predicted"/>
<keyword evidence="2" id="KW-1185">Reference proteome</keyword>
<comment type="caution">
    <text evidence="1">The sequence shown here is derived from an EMBL/GenBank/DDBJ whole genome shotgun (WGS) entry which is preliminary data.</text>
</comment>
<evidence type="ECO:0000313" key="2">
    <source>
        <dbReference type="Proteomes" id="UP001165677"/>
    </source>
</evidence>
<dbReference type="Proteomes" id="UP001165677">
    <property type="component" value="Unassembled WGS sequence"/>
</dbReference>